<feature type="transmembrane region" description="Helical" evidence="1">
    <location>
        <begin position="127"/>
        <end position="152"/>
    </location>
</feature>
<keyword evidence="3" id="KW-1185">Reference proteome</keyword>
<evidence type="ECO:0000256" key="1">
    <source>
        <dbReference type="SAM" id="Phobius"/>
    </source>
</evidence>
<protein>
    <submittedName>
        <fullName evidence="2">Uncharacterized protein</fullName>
    </submittedName>
</protein>
<keyword evidence="1" id="KW-0812">Transmembrane</keyword>
<dbReference type="RefSeq" id="WP_169682961.1">
    <property type="nucleotide sequence ID" value="NZ_JABBNU010000009.1"/>
</dbReference>
<reference evidence="2 3" key="1">
    <citation type="submission" date="2020-04" db="EMBL/GenBank/DDBJ databases">
        <title>Flammeovirgaceae bacterium KN852 isolated from deep sea.</title>
        <authorList>
            <person name="Zhang D.-C."/>
        </authorList>
    </citation>
    <scope>NUCLEOTIDE SEQUENCE [LARGE SCALE GENOMIC DNA]</scope>
    <source>
        <strain evidence="2 3">KN852</strain>
    </source>
</reference>
<keyword evidence="1" id="KW-1133">Transmembrane helix</keyword>
<accession>A0A848J1G0</accession>
<evidence type="ECO:0000313" key="3">
    <source>
        <dbReference type="Proteomes" id="UP000559010"/>
    </source>
</evidence>
<sequence>MNSILDQNSGQGISLTSFILSNLKEASKWARFLGILGFIFSGLFLLTGIVMGGAFGSMAALSQNSGSLPEFMGAGFFVGIYIFSAAMTFFPSLFMYSFGTKTKDGIQSNIISELEAGIKNLKRFFKFYGILTIVIIAGYILLFIGAMFTGIASAF</sequence>
<comment type="caution">
    <text evidence="2">The sequence shown here is derived from an EMBL/GenBank/DDBJ whole genome shotgun (WGS) entry which is preliminary data.</text>
</comment>
<proteinExistence type="predicted"/>
<feature type="transmembrane region" description="Helical" evidence="1">
    <location>
        <begin position="75"/>
        <end position="98"/>
    </location>
</feature>
<name>A0A848J1G0_9BACT</name>
<keyword evidence="1" id="KW-0472">Membrane</keyword>
<dbReference type="Proteomes" id="UP000559010">
    <property type="component" value="Unassembled WGS sequence"/>
</dbReference>
<evidence type="ECO:0000313" key="2">
    <source>
        <dbReference type="EMBL" id="NMM49646.1"/>
    </source>
</evidence>
<feature type="transmembrane region" description="Helical" evidence="1">
    <location>
        <begin position="32"/>
        <end position="55"/>
    </location>
</feature>
<dbReference type="EMBL" id="JABBNU010000009">
    <property type="protein sequence ID" value="NMM49646.1"/>
    <property type="molecule type" value="Genomic_DNA"/>
</dbReference>
<organism evidence="2 3">
    <name type="scientific">Marinigracilibium pacificum</name>
    <dbReference type="NCBI Taxonomy" id="2729599"/>
    <lineage>
        <taxon>Bacteria</taxon>
        <taxon>Pseudomonadati</taxon>
        <taxon>Bacteroidota</taxon>
        <taxon>Cytophagia</taxon>
        <taxon>Cytophagales</taxon>
        <taxon>Flammeovirgaceae</taxon>
        <taxon>Marinigracilibium</taxon>
    </lineage>
</organism>
<gene>
    <name evidence="2" type="ORF">HH304_14655</name>
</gene>
<dbReference type="AlphaFoldDB" id="A0A848J1G0"/>